<evidence type="ECO:0000313" key="3">
    <source>
        <dbReference type="Proteomes" id="UP001280121"/>
    </source>
</evidence>
<feature type="domain" description="RNase H type-1" evidence="1">
    <location>
        <begin position="197"/>
        <end position="319"/>
    </location>
</feature>
<dbReference type="GO" id="GO:0004523">
    <property type="term" value="F:RNA-DNA hybrid ribonuclease activity"/>
    <property type="evidence" value="ECO:0007669"/>
    <property type="project" value="InterPro"/>
</dbReference>
<name>A0AAD9WLV8_9ROSI</name>
<dbReference type="CDD" id="cd06222">
    <property type="entry name" value="RNase_H_like"/>
    <property type="match status" value="1"/>
</dbReference>
<dbReference type="Proteomes" id="UP001280121">
    <property type="component" value="Unassembled WGS sequence"/>
</dbReference>
<dbReference type="Pfam" id="PF13456">
    <property type="entry name" value="RVT_3"/>
    <property type="match status" value="1"/>
</dbReference>
<dbReference type="PANTHER" id="PTHR47074">
    <property type="entry name" value="BNAC02G40300D PROTEIN"/>
    <property type="match status" value="1"/>
</dbReference>
<evidence type="ECO:0000259" key="1">
    <source>
        <dbReference type="Pfam" id="PF13456"/>
    </source>
</evidence>
<protein>
    <recommendedName>
        <fullName evidence="1">RNase H type-1 domain-containing protein</fullName>
    </recommendedName>
</protein>
<proteinExistence type="predicted"/>
<dbReference type="PANTHER" id="PTHR47074:SF48">
    <property type="entry name" value="POLYNUCLEOTIDYL TRANSFERASE, RIBONUCLEASE H-LIKE SUPERFAMILY PROTEIN"/>
    <property type="match status" value="1"/>
</dbReference>
<sequence length="348" mass="37402">MDPVLGRIVQPTEPVAVSNPYREVISHACGNIGITSIEKEFSNTESPNDNDLRGICEDIFVNVDSVNESTGYMASESATDVLDAIVDRVENATVDNDHIVTFRARKQSDLEEVIGPKGIVENVDTGLVSNQIPANGREVLGKWKRWARLTNKSGSLYGGDIVMDYRQANFIGYGCKRVDRVGLVRWIPPSSGLFKINTDATIDGHNGKVGIGIIIRDAAGEVLASSALPISAGFNSQIAEATAILKGLQLGISLGLRPCVVESDCLSVVKLISSGQVPFAEIGLIIQDVVNLLGSSPGSCVVFAHMERNKAAHMLAKICLTVLSDFVWMEDFPPSIALTVFGDRPVHV</sequence>
<comment type="caution">
    <text evidence="2">The sequence shown here is derived from an EMBL/GenBank/DDBJ whole genome shotgun (WGS) entry which is preliminary data.</text>
</comment>
<accession>A0AAD9WLV8</accession>
<dbReference type="InterPro" id="IPR002156">
    <property type="entry name" value="RNaseH_domain"/>
</dbReference>
<dbReference type="InterPro" id="IPR044730">
    <property type="entry name" value="RNase_H-like_dom_plant"/>
</dbReference>
<dbReference type="EMBL" id="JANJYI010000009">
    <property type="protein sequence ID" value="KAK2635971.1"/>
    <property type="molecule type" value="Genomic_DNA"/>
</dbReference>
<organism evidence="2 3">
    <name type="scientific">Dipteronia dyeriana</name>
    <dbReference type="NCBI Taxonomy" id="168575"/>
    <lineage>
        <taxon>Eukaryota</taxon>
        <taxon>Viridiplantae</taxon>
        <taxon>Streptophyta</taxon>
        <taxon>Embryophyta</taxon>
        <taxon>Tracheophyta</taxon>
        <taxon>Spermatophyta</taxon>
        <taxon>Magnoliopsida</taxon>
        <taxon>eudicotyledons</taxon>
        <taxon>Gunneridae</taxon>
        <taxon>Pentapetalae</taxon>
        <taxon>rosids</taxon>
        <taxon>malvids</taxon>
        <taxon>Sapindales</taxon>
        <taxon>Sapindaceae</taxon>
        <taxon>Hippocastanoideae</taxon>
        <taxon>Acereae</taxon>
        <taxon>Dipteronia</taxon>
    </lineage>
</organism>
<dbReference type="SUPFAM" id="SSF53098">
    <property type="entry name" value="Ribonuclease H-like"/>
    <property type="match status" value="1"/>
</dbReference>
<dbReference type="InterPro" id="IPR036397">
    <property type="entry name" value="RNaseH_sf"/>
</dbReference>
<evidence type="ECO:0000313" key="2">
    <source>
        <dbReference type="EMBL" id="KAK2635971.1"/>
    </source>
</evidence>
<dbReference type="InterPro" id="IPR052929">
    <property type="entry name" value="RNase_H-like_EbsB-rel"/>
</dbReference>
<dbReference type="Gene3D" id="3.30.420.10">
    <property type="entry name" value="Ribonuclease H-like superfamily/Ribonuclease H"/>
    <property type="match status" value="1"/>
</dbReference>
<dbReference type="InterPro" id="IPR012337">
    <property type="entry name" value="RNaseH-like_sf"/>
</dbReference>
<gene>
    <name evidence="2" type="ORF">Ddye_030763</name>
</gene>
<dbReference type="GO" id="GO:0003676">
    <property type="term" value="F:nucleic acid binding"/>
    <property type="evidence" value="ECO:0007669"/>
    <property type="project" value="InterPro"/>
</dbReference>
<keyword evidence="3" id="KW-1185">Reference proteome</keyword>
<reference evidence="2" key="1">
    <citation type="journal article" date="2023" name="Plant J.">
        <title>Genome sequences and population genomics provide insights into the demographic history, inbreeding, and mutation load of two 'living fossil' tree species of Dipteronia.</title>
        <authorList>
            <person name="Feng Y."/>
            <person name="Comes H.P."/>
            <person name="Chen J."/>
            <person name="Zhu S."/>
            <person name="Lu R."/>
            <person name="Zhang X."/>
            <person name="Li P."/>
            <person name="Qiu J."/>
            <person name="Olsen K.M."/>
            <person name="Qiu Y."/>
        </authorList>
    </citation>
    <scope>NUCLEOTIDE SEQUENCE</scope>
    <source>
        <strain evidence="2">KIB01</strain>
    </source>
</reference>
<dbReference type="AlphaFoldDB" id="A0AAD9WLV8"/>